<evidence type="ECO:0000256" key="4">
    <source>
        <dbReference type="ARBA" id="ARBA00022475"/>
    </source>
</evidence>
<keyword evidence="5 8" id="KW-0812">Transmembrane</keyword>
<dbReference type="Pfam" id="PF01032">
    <property type="entry name" value="FecCD"/>
    <property type="match status" value="1"/>
</dbReference>
<feature type="transmembrane region" description="Helical" evidence="8">
    <location>
        <begin position="297"/>
        <end position="315"/>
    </location>
</feature>
<comment type="similarity">
    <text evidence="2">Belongs to the binding-protein-dependent transport system permease family. FecCD subfamily.</text>
</comment>
<dbReference type="Gene3D" id="1.10.3470.10">
    <property type="entry name" value="ABC transporter involved in vitamin B12 uptake, BtuC"/>
    <property type="match status" value="1"/>
</dbReference>
<proteinExistence type="inferred from homology"/>
<feature type="transmembrane region" description="Helical" evidence="8">
    <location>
        <begin position="167"/>
        <end position="189"/>
    </location>
</feature>
<comment type="subcellular location">
    <subcellularLocation>
        <location evidence="1">Cell membrane</location>
        <topology evidence="1">Multi-pass membrane protein</topology>
    </subcellularLocation>
</comment>
<evidence type="ECO:0000256" key="7">
    <source>
        <dbReference type="ARBA" id="ARBA00023136"/>
    </source>
</evidence>
<dbReference type="Proteomes" id="UP000190827">
    <property type="component" value="Unassembled WGS sequence"/>
</dbReference>
<sequence>MTKPTAILNARDTSVGRRAPRRHRLLIPLLAGVAALAVAVLLSLFVGANPIAPDDVRAALLGTGSDEANFVVWDQRVPRTVAALAVGAALGVAGALMQAFTRNPLADPGILGVNAGAGFAVAVGLAFLGVRAPGDIAWLACGGALVITLVVYAIGSGGREQSSTARLTVTGVAFGAVLAGLTTGIAITHPDAFDRMRGWNAGSLLERDLGVVVPVLPFLAVGLVLAAASARSLNAIALGPDVARAQGVSVTRSRILVLAAVTLLAGGATAIAGPIAFVGLVVPHLVRWSVGSDQRRILGGSVLVGCVLVLCSDVVGRIAVLPGEMPVGLVTAFVGAPVLIALARRRTASGL</sequence>
<dbReference type="EMBL" id="FUZO01000002">
    <property type="protein sequence ID" value="SKC71091.1"/>
    <property type="molecule type" value="Genomic_DNA"/>
</dbReference>
<evidence type="ECO:0000256" key="2">
    <source>
        <dbReference type="ARBA" id="ARBA00007935"/>
    </source>
</evidence>
<evidence type="ECO:0000256" key="8">
    <source>
        <dbReference type="SAM" id="Phobius"/>
    </source>
</evidence>
<dbReference type="SUPFAM" id="SSF81345">
    <property type="entry name" value="ABC transporter involved in vitamin B12 uptake, BtuC"/>
    <property type="match status" value="1"/>
</dbReference>
<comment type="caution">
    <text evidence="9">The sequence shown here is derived from an EMBL/GenBank/DDBJ whole genome shotgun (WGS) entry which is preliminary data.</text>
</comment>
<keyword evidence="10" id="KW-1185">Reference proteome</keyword>
<feature type="transmembrane region" description="Helical" evidence="8">
    <location>
        <begin position="25"/>
        <end position="46"/>
    </location>
</feature>
<feature type="transmembrane region" description="Helical" evidence="8">
    <location>
        <begin position="80"/>
        <end position="97"/>
    </location>
</feature>
<keyword evidence="3" id="KW-0813">Transport</keyword>
<organism evidence="9 10">
    <name type="scientific">Plantibacter cousiniae</name>
    <name type="common">nom. nud.</name>
    <dbReference type="NCBI Taxonomy" id="199709"/>
    <lineage>
        <taxon>Bacteria</taxon>
        <taxon>Bacillati</taxon>
        <taxon>Actinomycetota</taxon>
        <taxon>Actinomycetes</taxon>
        <taxon>Micrococcales</taxon>
        <taxon>Microbacteriaceae</taxon>
        <taxon>Plantibacter</taxon>
    </lineage>
</organism>
<keyword evidence="6 8" id="KW-1133">Transmembrane helix</keyword>
<dbReference type="PANTHER" id="PTHR30472:SF1">
    <property type="entry name" value="FE(3+) DICITRATE TRANSPORT SYSTEM PERMEASE PROTEIN FECC-RELATED"/>
    <property type="match status" value="1"/>
</dbReference>
<dbReference type="RefSeq" id="WP_244175632.1">
    <property type="nucleotide sequence ID" value="NZ_FUZO01000002.1"/>
</dbReference>
<dbReference type="PANTHER" id="PTHR30472">
    <property type="entry name" value="FERRIC ENTEROBACTIN TRANSPORT SYSTEM PERMEASE PROTEIN"/>
    <property type="match status" value="1"/>
</dbReference>
<dbReference type="InterPro" id="IPR000522">
    <property type="entry name" value="ABC_transptr_permease_BtuC"/>
</dbReference>
<evidence type="ECO:0000256" key="6">
    <source>
        <dbReference type="ARBA" id="ARBA00022989"/>
    </source>
</evidence>
<feature type="transmembrane region" description="Helical" evidence="8">
    <location>
        <begin position="255"/>
        <end position="277"/>
    </location>
</feature>
<evidence type="ECO:0000313" key="9">
    <source>
        <dbReference type="EMBL" id="SKC71091.1"/>
    </source>
</evidence>
<feature type="transmembrane region" description="Helical" evidence="8">
    <location>
        <begin position="327"/>
        <end position="344"/>
    </location>
</feature>
<protein>
    <submittedName>
        <fullName evidence="9">Iron complex transport system permease protein</fullName>
    </submittedName>
</protein>
<evidence type="ECO:0000256" key="3">
    <source>
        <dbReference type="ARBA" id="ARBA00022448"/>
    </source>
</evidence>
<evidence type="ECO:0000256" key="1">
    <source>
        <dbReference type="ARBA" id="ARBA00004651"/>
    </source>
</evidence>
<feature type="transmembrane region" description="Helical" evidence="8">
    <location>
        <begin position="209"/>
        <end position="234"/>
    </location>
</feature>
<keyword evidence="4" id="KW-1003">Cell membrane</keyword>
<dbReference type="InterPro" id="IPR037294">
    <property type="entry name" value="ABC_BtuC-like"/>
</dbReference>
<reference evidence="9 10" key="1">
    <citation type="submission" date="2017-02" db="EMBL/GenBank/DDBJ databases">
        <authorList>
            <person name="Varghese N."/>
            <person name="Submissions S."/>
        </authorList>
    </citation>
    <scope>NUCLEOTIDE SEQUENCE [LARGE SCALE GENOMIC DNA]</scope>
    <source>
        <strain evidence="9 10">VKM Ac-1787</strain>
    </source>
</reference>
<gene>
    <name evidence="9" type="ORF">SAMN06295973_3314</name>
</gene>
<accession>A0ABY1LSB6</accession>
<dbReference type="CDD" id="cd06550">
    <property type="entry name" value="TM_ABC_iron-siderophores_like"/>
    <property type="match status" value="1"/>
</dbReference>
<feature type="transmembrane region" description="Helical" evidence="8">
    <location>
        <begin position="136"/>
        <end position="155"/>
    </location>
</feature>
<evidence type="ECO:0000256" key="5">
    <source>
        <dbReference type="ARBA" id="ARBA00022692"/>
    </source>
</evidence>
<name>A0ABY1LSB6_9MICO</name>
<keyword evidence="7 8" id="KW-0472">Membrane</keyword>
<evidence type="ECO:0000313" key="10">
    <source>
        <dbReference type="Proteomes" id="UP000190827"/>
    </source>
</evidence>
<feature type="transmembrane region" description="Helical" evidence="8">
    <location>
        <begin position="109"/>
        <end position="130"/>
    </location>
</feature>